<keyword evidence="3" id="KW-1185">Reference proteome</keyword>
<feature type="compositionally biased region" description="Pro residues" evidence="1">
    <location>
        <begin position="89"/>
        <end position="98"/>
    </location>
</feature>
<gene>
    <name evidence="2" type="ORF">SKAU_G00312160</name>
</gene>
<name>A0A9Q1ILC2_SYNKA</name>
<reference evidence="2" key="1">
    <citation type="journal article" date="2023" name="Science">
        <title>Genome structures resolve the early diversification of teleost fishes.</title>
        <authorList>
            <person name="Parey E."/>
            <person name="Louis A."/>
            <person name="Montfort J."/>
            <person name="Bouchez O."/>
            <person name="Roques C."/>
            <person name="Iampietro C."/>
            <person name="Lluch J."/>
            <person name="Castinel A."/>
            <person name="Donnadieu C."/>
            <person name="Desvignes T."/>
            <person name="Floi Bucao C."/>
            <person name="Jouanno E."/>
            <person name="Wen M."/>
            <person name="Mejri S."/>
            <person name="Dirks R."/>
            <person name="Jansen H."/>
            <person name="Henkel C."/>
            <person name="Chen W.J."/>
            <person name="Zahm M."/>
            <person name="Cabau C."/>
            <person name="Klopp C."/>
            <person name="Thompson A.W."/>
            <person name="Robinson-Rechavi M."/>
            <person name="Braasch I."/>
            <person name="Lecointre G."/>
            <person name="Bobe J."/>
            <person name="Postlethwait J.H."/>
            <person name="Berthelot C."/>
            <person name="Roest Crollius H."/>
            <person name="Guiguen Y."/>
        </authorList>
    </citation>
    <scope>NUCLEOTIDE SEQUENCE</scope>
    <source>
        <strain evidence="2">WJC10195</strain>
    </source>
</reference>
<comment type="caution">
    <text evidence="2">The sequence shown here is derived from an EMBL/GenBank/DDBJ whole genome shotgun (WGS) entry which is preliminary data.</text>
</comment>
<dbReference type="AlphaFoldDB" id="A0A9Q1ILC2"/>
<dbReference type="EMBL" id="JAINUF010000013">
    <property type="protein sequence ID" value="KAJ8343887.1"/>
    <property type="molecule type" value="Genomic_DNA"/>
</dbReference>
<feature type="region of interest" description="Disordered" evidence="1">
    <location>
        <begin position="1"/>
        <end position="114"/>
    </location>
</feature>
<organism evidence="2 3">
    <name type="scientific">Synaphobranchus kaupii</name>
    <name type="common">Kaup's arrowtooth eel</name>
    <dbReference type="NCBI Taxonomy" id="118154"/>
    <lineage>
        <taxon>Eukaryota</taxon>
        <taxon>Metazoa</taxon>
        <taxon>Chordata</taxon>
        <taxon>Craniata</taxon>
        <taxon>Vertebrata</taxon>
        <taxon>Euteleostomi</taxon>
        <taxon>Actinopterygii</taxon>
        <taxon>Neopterygii</taxon>
        <taxon>Teleostei</taxon>
        <taxon>Anguilliformes</taxon>
        <taxon>Synaphobranchidae</taxon>
        <taxon>Synaphobranchus</taxon>
    </lineage>
</organism>
<accession>A0A9Q1ILC2</accession>
<protein>
    <submittedName>
        <fullName evidence="2">Uncharacterized protein</fullName>
    </submittedName>
</protein>
<sequence length="132" mass="15007">MKRGGRSTWYIPPAKTSAPARRAGRYHSRETAGGSIISYTAKRGCSETGKWTWRRSASSRSSRDSPTTCLLPCASPSPPGRRSHSQRPRLPPPHLPTPPRKKRERERKRGREWRAEKWSSLGFLAPHRFFGN</sequence>
<evidence type="ECO:0000256" key="1">
    <source>
        <dbReference type="SAM" id="MobiDB-lite"/>
    </source>
</evidence>
<evidence type="ECO:0000313" key="2">
    <source>
        <dbReference type="EMBL" id="KAJ8343887.1"/>
    </source>
</evidence>
<dbReference type="Proteomes" id="UP001152622">
    <property type="component" value="Chromosome 13"/>
</dbReference>
<proteinExistence type="predicted"/>
<evidence type="ECO:0000313" key="3">
    <source>
        <dbReference type="Proteomes" id="UP001152622"/>
    </source>
</evidence>